<dbReference type="RefSeq" id="WP_188091532.1">
    <property type="nucleotide sequence ID" value="NZ_JACVFC010000005.1"/>
</dbReference>
<comment type="caution">
    <text evidence="1">The sequence shown here is derived from an EMBL/GenBank/DDBJ whole genome shotgun (WGS) entry which is preliminary data.</text>
</comment>
<dbReference type="InterPro" id="IPR058238">
    <property type="entry name" value="Lant_leader_dom"/>
</dbReference>
<organism evidence="1 2">
    <name type="scientific">Chitinophaga qingshengii</name>
    <dbReference type="NCBI Taxonomy" id="1569794"/>
    <lineage>
        <taxon>Bacteria</taxon>
        <taxon>Pseudomonadati</taxon>
        <taxon>Bacteroidota</taxon>
        <taxon>Chitinophagia</taxon>
        <taxon>Chitinophagales</taxon>
        <taxon>Chitinophagaceae</taxon>
        <taxon>Chitinophaga</taxon>
    </lineage>
</organism>
<accession>A0ABR7TXN4</accession>
<name>A0ABR7TXN4_9BACT</name>
<proteinExistence type="predicted"/>
<dbReference type="Proteomes" id="UP000659124">
    <property type="component" value="Unassembled WGS sequence"/>
</dbReference>
<dbReference type="EMBL" id="JACVFC010000005">
    <property type="protein sequence ID" value="MBC9934437.1"/>
    <property type="molecule type" value="Genomic_DNA"/>
</dbReference>
<reference evidence="1 2" key="1">
    <citation type="submission" date="2020-09" db="EMBL/GenBank/DDBJ databases">
        <title>Genome sequences of type strains of Chitinophaga qingshengii and Chitinophaga varians.</title>
        <authorList>
            <person name="Kittiwongwattana C."/>
        </authorList>
    </citation>
    <scope>NUCLEOTIDE SEQUENCE [LARGE SCALE GENOMIC DNA]</scope>
    <source>
        <strain evidence="1 2">JCM 30026</strain>
    </source>
</reference>
<dbReference type="NCBIfam" id="NF038153">
    <property type="entry name" value="lant_leader_L1a"/>
    <property type="match status" value="1"/>
</dbReference>
<evidence type="ECO:0000313" key="2">
    <source>
        <dbReference type="Proteomes" id="UP000659124"/>
    </source>
</evidence>
<evidence type="ECO:0000313" key="1">
    <source>
        <dbReference type="EMBL" id="MBC9934437.1"/>
    </source>
</evidence>
<gene>
    <name evidence="1" type="ORF">ICL07_28885</name>
</gene>
<sequence length="56" mass="6145">MKKKKIDLKKKLMLKKETLTTLTPGEQGLLVGGLLATRLACETRPITGSPVCYQCP</sequence>
<protein>
    <submittedName>
        <fullName evidence="1">Class I lanthipeptide</fullName>
    </submittedName>
</protein>
<keyword evidence="2" id="KW-1185">Reference proteome</keyword>